<evidence type="ECO:0000313" key="2">
    <source>
        <dbReference type="Proteomes" id="UP000326953"/>
    </source>
</evidence>
<organism evidence="1 2">
    <name type="scientific">Pseudomonas fluorescens</name>
    <dbReference type="NCBI Taxonomy" id="294"/>
    <lineage>
        <taxon>Bacteria</taxon>
        <taxon>Pseudomonadati</taxon>
        <taxon>Pseudomonadota</taxon>
        <taxon>Gammaproteobacteria</taxon>
        <taxon>Pseudomonadales</taxon>
        <taxon>Pseudomonadaceae</taxon>
        <taxon>Pseudomonas</taxon>
    </lineage>
</organism>
<sequence length="79" mass="9444">MLFLFLIHPIPQFLPRFKMRDKLPIKTHRLARFRIAPHTRRSVVKRETAKPPNLNSIPSGKTLGHLFKHSLYCQFHIFR</sequence>
<dbReference type="EMBL" id="CABVHK010000012">
    <property type="protein sequence ID" value="VVN06726.1"/>
    <property type="molecule type" value="Genomic_DNA"/>
</dbReference>
<dbReference type="Proteomes" id="UP000326953">
    <property type="component" value="Unassembled WGS sequence"/>
</dbReference>
<protein>
    <submittedName>
        <fullName evidence="1">Uncharacterized protein</fullName>
    </submittedName>
</protein>
<accession>A0A5E6V200</accession>
<reference evidence="1 2" key="1">
    <citation type="submission" date="2019-09" db="EMBL/GenBank/DDBJ databases">
        <authorList>
            <person name="Chandra G."/>
            <person name="Truman W A."/>
        </authorList>
    </citation>
    <scope>NUCLEOTIDE SEQUENCE [LARGE SCALE GENOMIC DNA]</scope>
    <source>
        <strain evidence="1">PS662</strain>
    </source>
</reference>
<proteinExistence type="predicted"/>
<gene>
    <name evidence="1" type="ORF">PS662_03631</name>
</gene>
<name>A0A5E6V200_PSEFL</name>
<evidence type="ECO:0000313" key="1">
    <source>
        <dbReference type="EMBL" id="VVN06726.1"/>
    </source>
</evidence>
<dbReference type="AlphaFoldDB" id="A0A5E6V200"/>